<evidence type="ECO:0000313" key="2">
    <source>
        <dbReference type="Proteomes" id="UP000321058"/>
    </source>
</evidence>
<dbReference type="Proteomes" id="UP000321058">
    <property type="component" value="Unassembled WGS sequence"/>
</dbReference>
<gene>
    <name evidence="1" type="ORF">RSO01_72100</name>
</gene>
<dbReference type="CDD" id="cd07177">
    <property type="entry name" value="terB_like"/>
    <property type="match status" value="1"/>
</dbReference>
<keyword evidence="2" id="KW-1185">Reference proteome</keyword>
<organism evidence="1 2">
    <name type="scientific">Reyranella soli</name>
    <dbReference type="NCBI Taxonomy" id="1230389"/>
    <lineage>
        <taxon>Bacteria</taxon>
        <taxon>Pseudomonadati</taxon>
        <taxon>Pseudomonadota</taxon>
        <taxon>Alphaproteobacteria</taxon>
        <taxon>Hyphomicrobiales</taxon>
        <taxon>Reyranellaceae</taxon>
        <taxon>Reyranella</taxon>
    </lineage>
</organism>
<reference evidence="1 2" key="1">
    <citation type="submission" date="2019-07" db="EMBL/GenBank/DDBJ databases">
        <title>Whole genome shotgun sequence of Reyranella soli NBRC 108950.</title>
        <authorList>
            <person name="Hosoyama A."/>
            <person name="Uohara A."/>
            <person name="Ohji S."/>
            <person name="Ichikawa N."/>
        </authorList>
    </citation>
    <scope>NUCLEOTIDE SEQUENCE [LARGE SCALE GENOMIC DNA]</scope>
    <source>
        <strain evidence="1 2">NBRC 108950</strain>
    </source>
</reference>
<protein>
    <submittedName>
        <fullName evidence="1">Uncharacterized protein</fullName>
    </submittedName>
</protein>
<dbReference type="EMBL" id="BKAJ01000148">
    <property type="protein sequence ID" value="GEP60044.1"/>
    <property type="molecule type" value="Genomic_DNA"/>
</dbReference>
<dbReference type="AlphaFoldDB" id="A0A512NM71"/>
<dbReference type="InterPro" id="IPR029024">
    <property type="entry name" value="TerB-like"/>
</dbReference>
<name>A0A512NM71_9HYPH</name>
<evidence type="ECO:0000313" key="1">
    <source>
        <dbReference type="EMBL" id="GEP60044.1"/>
    </source>
</evidence>
<sequence>MRLIQPDPAAALLGLRAMKTVASTDGAIRPGARALMEAAQKMILHTQYDIDALPPVGATELAKGFPGAQLRAQFVNGMLVSSLADGVPSRETVAKVEEFAGALGIATPEITDLRLMADGHMLLAKLDFLRRGHIKDIFKNQLEQKGPLGFAKSVLTMRGIIEDKALAARYRAWEKLPEGTLGRGLIDFYNQHGFAVPGEPAGFPEAGLYHDFCHLLGGYSTEPEGEIQVASFSAGFKKERPIYIALFSVMIFSAGVQMRPTNDPFVTVGVLGKPGVAELMLAAIERGSKVNIDLTDKWDYWAWIEMPIDEVRQRMNILPKPAV</sequence>
<proteinExistence type="predicted"/>
<dbReference type="SUPFAM" id="SSF158682">
    <property type="entry name" value="TerB-like"/>
    <property type="match status" value="1"/>
</dbReference>
<comment type="caution">
    <text evidence="1">The sequence shown here is derived from an EMBL/GenBank/DDBJ whole genome shotgun (WGS) entry which is preliminary data.</text>
</comment>
<accession>A0A512NM71</accession>